<name>A0ABU0JRQ4_HATLI</name>
<accession>A0ABU0JRQ4</accession>
<evidence type="ECO:0000313" key="1">
    <source>
        <dbReference type="EMBL" id="MDQ0479777.1"/>
    </source>
</evidence>
<keyword evidence="2" id="KW-1185">Reference proteome</keyword>
<organism evidence="1 2">
    <name type="scientific">Hathewaya limosa</name>
    <name type="common">Clostridium limosum</name>
    <dbReference type="NCBI Taxonomy" id="1536"/>
    <lineage>
        <taxon>Bacteria</taxon>
        <taxon>Bacillati</taxon>
        <taxon>Bacillota</taxon>
        <taxon>Clostridia</taxon>
        <taxon>Eubacteriales</taxon>
        <taxon>Clostridiaceae</taxon>
        <taxon>Hathewaya</taxon>
    </lineage>
</organism>
<evidence type="ECO:0000313" key="2">
    <source>
        <dbReference type="Proteomes" id="UP001224418"/>
    </source>
</evidence>
<proteinExistence type="predicted"/>
<protein>
    <recommendedName>
        <fullName evidence="3">Phage protein</fullName>
    </recommendedName>
</protein>
<comment type="caution">
    <text evidence="1">The sequence shown here is derived from an EMBL/GenBank/DDBJ whole genome shotgun (WGS) entry which is preliminary data.</text>
</comment>
<dbReference type="RefSeq" id="WP_307355727.1">
    <property type="nucleotide sequence ID" value="NZ_BAAACJ010000001.1"/>
</dbReference>
<dbReference type="EMBL" id="JAUSWN010000011">
    <property type="protein sequence ID" value="MDQ0479777.1"/>
    <property type="molecule type" value="Genomic_DNA"/>
</dbReference>
<evidence type="ECO:0008006" key="3">
    <source>
        <dbReference type="Google" id="ProtNLM"/>
    </source>
</evidence>
<dbReference type="Proteomes" id="UP001224418">
    <property type="component" value="Unassembled WGS sequence"/>
</dbReference>
<sequence length="132" mass="15543">MGITTNIKKHLGSNANKISYFVKWYVDSNKSKESYDKDCKYNTVVEYEHAMKEWLIREDVQDAIKSYMQSQANIKMIQMFESMYKKAINKGDVKCAEWCQKFYKSDFFKNDENEIDNYLDGIDIPELGDNNG</sequence>
<reference evidence="1 2" key="1">
    <citation type="submission" date="2023-07" db="EMBL/GenBank/DDBJ databases">
        <title>Genomic Encyclopedia of Type Strains, Phase IV (KMG-IV): sequencing the most valuable type-strain genomes for metagenomic binning, comparative biology and taxonomic classification.</title>
        <authorList>
            <person name="Goeker M."/>
        </authorList>
    </citation>
    <scope>NUCLEOTIDE SEQUENCE [LARGE SCALE GENOMIC DNA]</scope>
    <source>
        <strain evidence="1 2">DSM 1400</strain>
    </source>
</reference>
<gene>
    <name evidence="1" type="ORF">QOZ93_001519</name>
</gene>